<dbReference type="PANTHER" id="PTHR21310">
    <property type="entry name" value="AMINOGLYCOSIDE PHOSPHOTRANSFERASE-RELATED-RELATED"/>
    <property type="match status" value="1"/>
</dbReference>
<dbReference type="InterPro" id="IPR011009">
    <property type="entry name" value="Kinase-like_dom_sf"/>
</dbReference>
<dbReference type="CDD" id="cd05155">
    <property type="entry name" value="APH_ChoK_like_1"/>
    <property type="match status" value="1"/>
</dbReference>
<sequence>MANMPAAEVELNEILVAQLLREQHPDLAHLPIHTLANGWDNSVFRLGKDLLIRLPRREIAAQLILNEQQYLGQIAQLSSLKLPVPLRLGRPSATFPWAWSITPWFDGEPAIRSAPSEHGGLATQLAEFINAIHRPAPPNAPRNPVRGVPLRQRDPAFRERVTPGRFERYQEIMTCWQHALRVPEWQAEPFWLHGDLHSANILISEGQIAAIIDFGDMGCGDPAIDLAAGWMLFEKTDRERFRDLLKPQIIDDLELWQRARAWALNLATVMLTQSDDSAEFLALGEHTLAAVLDES</sequence>
<dbReference type="HOGENOM" id="CLU_074977_0_0_11"/>
<dbReference type="GO" id="GO:0016740">
    <property type="term" value="F:transferase activity"/>
    <property type="evidence" value="ECO:0007669"/>
    <property type="project" value="UniProtKB-KW"/>
</dbReference>
<keyword evidence="3" id="KW-1185">Reference proteome</keyword>
<evidence type="ECO:0000259" key="1">
    <source>
        <dbReference type="Pfam" id="PF01636"/>
    </source>
</evidence>
<dbReference type="OrthoDB" id="9797603at2"/>
<dbReference type="InterPro" id="IPR002575">
    <property type="entry name" value="Aminoglycoside_PTrfase"/>
</dbReference>
<feature type="domain" description="Aminoglycoside phosphotransferase" evidence="1">
    <location>
        <begin position="34"/>
        <end position="246"/>
    </location>
</feature>
<name>A0A0D4BYC0_9MICC</name>
<dbReference type="KEGG" id="ari:UM93_05540"/>
<dbReference type="RefSeq" id="WP_045074230.1">
    <property type="nucleotide sequence ID" value="NZ_CP011005.1"/>
</dbReference>
<dbReference type="PATRIC" id="fig|1618207.4.peg.1126"/>
<keyword evidence="2" id="KW-0808">Transferase</keyword>
<accession>A0A0D4BYC0</accession>
<dbReference type="EMBL" id="CP011005">
    <property type="protein sequence ID" value="AJT41115.1"/>
    <property type="molecule type" value="Genomic_DNA"/>
</dbReference>
<dbReference type="STRING" id="1618207.UM93_05540"/>
<dbReference type="Proteomes" id="UP000061839">
    <property type="component" value="Chromosome"/>
</dbReference>
<evidence type="ECO:0000313" key="2">
    <source>
        <dbReference type="EMBL" id="AJT41115.1"/>
    </source>
</evidence>
<gene>
    <name evidence="2" type="ORF">UM93_05540</name>
</gene>
<dbReference type="AlphaFoldDB" id="A0A0D4BYC0"/>
<dbReference type="Gene3D" id="3.30.200.20">
    <property type="entry name" value="Phosphorylase Kinase, domain 1"/>
    <property type="match status" value="1"/>
</dbReference>
<reference evidence="2 3" key="1">
    <citation type="journal article" date="2015" name="Genome Announc.">
        <title>Complete Genome Sequencing of Protease-Producing Novel Arthrobacter sp. Strain IHBB 11108 Using PacBio Single-Molecule Real-Time Sequencing Technology.</title>
        <authorList>
            <person name="Kiran S."/>
            <person name="Swarnkar M.K."/>
            <person name="Pal M."/>
            <person name="Thakur R."/>
            <person name="Tewari R."/>
            <person name="Singh A.K."/>
            <person name="Gulati A."/>
        </authorList>
    </citation>
    <scope>NUCLEOTIDE SEQUENCE [LARGE SCALE GENOMIC DNA]</scope>
    <source>
        <strain evidence="2 3">IHBB 11108</strain>
    </source>
</reference>
<proteinExistence type="predicted"/>
<dbReference type="PANTHER" id="PTHR21310:SF42">
    <property type="entry name" value="BIFUNCTIONAL AAC_APH"/>
    <property type="match status" value="1"/>
</dbReference>
<protein>
    <submittedName>
        <fullName evidence="2">Phosphotransferase</fullName>
    </submittedName>
</protein>
<evidence type="ECO:0000313" key="3">
    <source>
        <dbReference type="Proteomes" id="UP000061839"/>
    </source>
</evidence>
<dbReference type="SUPFAM" id="SSF56112">
    <property type="entry name" value="Protein kinase-like (PK-like)"/>
    <property type="match status" value="1"/>
</dbReference>
<dbReference type="InterPro" id="IPR051678">
    <property type="entry name" value="AGP_Transferase"/>
</dbReference>
<organism evidence="2 3">
    <name type="scientific">Psychromicrobium lacuslunae</name>
    <dbReference type="NCBI Taxonomy" id="1618207"/>
    <lineage>
        <taxon>Bacteria</taxon>
        <taxon>Bacillati</taxon>
        <taxon>Actinomycetota</taxon>
        <taxon>Actinomycetes</taxon>
        <taxon>Micrococcales</taxon>
        <taxon>Micrococcaceae</taxon>
        <taxon>Psychromicrobium</taxon>
    </lineage>
</organism>
<dbReference type="Gene3D" id="3.90.1200.10">
    <property type="match status" value="1"/>
</dbReference>
<dbReference type="Pfam" id="PF01636">
    <property type="entry name" value="APH"/>
    <property type="match status" value="1"/>
</dbReference>